<protein>
    <submittedName>
        <fullName evidence="1">Uncharacterized protein</fullName>
    </submittedName>
</protein>
<dbReference type="Gramene" id="RZC61536">
    <property type="protein sequence ID" value="RZC61536"/>
    <property type="gene ID" value="C5167_023291"/>
</dbReference>
<gene>
    <name evidence="1" type="ORF">C5167_023291</name>
</gene>
<dbReference type="PANTHER" id="PTHR35737">
    <property type="entry name" value="CRYPTIC LOCI REGULATOR"/>
    <property type="match status" value="1"/>
</dbReference>
<organism evidence="1 2">
    <name type="scientific">Papaver somniferum</name>
    <name type="common">Opium poppy</name>
    <dbReference type="NCBI Taxonomy" id="3469"/>
    <lineage>
        <taxon>Eukaryota</taxon>
        <taxon>Viridiplantae</taxon>
        <taxon>Streptophyta</taxon>
        <taxon>Embryophyta</taxon>
        <taxon>Tracheophyta</taxon>
        <taxon>Spermatophyta</taxon>
        <taxon>Magnoliopsida</taxon>
        <taxon>Ranunculales</taxon>
        <taxon>Papaveraceae</taxon>
        <taxon>Papaveroideae</taxon>
        <taxon>Papaver</taxon>
    </lineage>
</organism>
<evidence type="ECO:0000313" key="2">
    <source>
        <dbReference type="Proteomes" id="UP000316621"/>
    </source>
</evidence>
<sequence>MSGRETTVLVNEAEWVLCNDNGFVYKKKKRKREEKSSSTTTASDGGIVDLEIELKKKGLRRRKHTLMKLKDKYKKECVHWGNLSNSLKEIEERNQNQQQLHIQSQPSTSTSSYKVREIGQTEEACSGGSLIDDLLLQEEMREGMIRDLSELCDAAEAMYKAEEGQLKQSFFDLPVWASPRSLLASLSDQDCFSNNKENGYAQLT</sequence>
<dbReference type="Proteomes" id="UP000316621">
    <property type="component" value="Chromosome 5"/>
</dbReference>
<accession>A0A4Y7JLU1</accession>
<keyword evidence="2" id="KW-1185">Reference proteome</keyword>
<dbReference type="PANTHER" id="PTHR35737:SF1">
    <property type="entry name" value="CRYPTIC LOCI REGULATOR"/>
    <property type="match status" value="1"/>
</dbReference>
<name>A0A4Y7JLU1_PAPSO</name>
<dbReference type="EMBL" id="CM010719">
    <property type="protein sequence ID" value="RZC61536.1"/>
    <property type="molecule type" value="Genomic_DNA"/>
</dbReference>
<proteinExistence type="predicted"/>
<evidence type="ECO:0000313" key="1">
    <source>
        <dbReference type="EMBL" id="RZC61536.1"/>
    </source>
</evidence>
<dbReference type="AlphaFoldDB" id="A0A4Y7JLU1"/>
<dbReference type="OrthoDB" id="1930051at2759"/>
<reference evidence="1 2" key="1">
    <citation type="journal article" date="2018" name="Science">
        <title>The opium poppy genome and morphinan production.</title>
        <authorList>
            <person name="Guo L."/>
            <person name="Winzer T."/>
            <person name="Yang X."/>
            <person name="Li Y."/>
            <person name="Ning Z."/>
            <person name="He Z."/>
            <person name="Teodor R."/>
            <person name="Lu Y."/>
            <person name="Bowser T.A."/>
            <person name="Graham I.A."/>
            <person name="Ye K."/>
        </authorList>
    </citation>
    <scope>NUCLEOTIDE SEQUENCE [LARGE SCALE GENOMIC DNA]</scope>
    <source>
        <strain evidence="2">cv. HN1</strain>
        <tissue evidence="1">Leaves</tissue>
    </source>
</reference>